<dbReference type="EMBL" id="LJZO01000001">
    <property type="protein sequence ID" value="ROW05381.1"/>
    <property type="molecule type" value="Genomic_DNA"/>
</dbReference>
<dbReference type="OrthoDB" id="429813at2759"/>
<reference evidence="4 5" key="1">
    <citation type="submission" date="2015-09" db="EMBL/GenBank/DDBJ databases">
        <title>Host preference determinants of Valsa canker pathogens revealed by comparative genomics.</title>
        <authorList>
            <person name="Yin Z."/>
            <person name="Huang L."/>
        </authorList>
    </citation>
    <scope>NUCLEOTIDE SEQUENCE [LARGE SCALE GENOMIC DNA]</scope>
    <source>
        <strain evidence="4 5">YSFL</strain>
    </source>
</reference>
<protein>
    <recommendedName>
        <fullName evidence="3">AMP-dependent synthetase/ligase domain-containing protein</fullName>
    </recommendedName>
</protein>
<name>A0A423WPT0_CYTCH</name>
<dbReference type="InterPro" id="IPR042099">
    <property type="entry name" value="ANL_N_sf"/>
</dbReference>
<proteinExistence type="predicted"/>
<dbReference type="AlphaFoldDB" id="A0A423WPT0"/>
<dbReference type="Pfam" id="PF00501">
    <property type="entry name" value="AMP-binding"/>
    <property type="match status" value="1"/>
</dbReference>
<dbReference type="Gene3D" id="3.40.50.12780">
    <property type="entry name" value="N-terminal domain of ligase-like"/>
    <property type="match status" value="1"/>
</dbReference>
<organism evidence="4 5">
    <name type="scientific">Cytospora chrysosperma</name>
    <name type="common">Cytospora canker fungus</name>
    <name type="synonym">Sphaeria chrysosperma</name>
    <dbReference type="NCBI Taxonomy" id="252740"/>
    <lineage>
        <taxon>Eukaryota</taxon>
        <taxon>Fungi</taxon>
        <taxon>Dikarya</taxon>
        <taxon>Ascomycota</taxon>
        <taxon>Pezizomycotina</taxon>
        <taxon>Sordariomycetes</taxon>
        <taxon>Sordariomycetidae</taxon>
        <taxon>Diaporthales</taxon>
        <taxon>Cytosporaceae</taxon>
        <taxon>Cytospora</taxon>
    </lineage>
</organism>
<dbReference type="Proteomes" id="UP000284375">
    <property type="component" value="Unassembled WGS sequence"/>
</dbReference>
<evidence type="ECO:0000256" key="2">
    <source>
        <dbReference type="ARBA" id="ARBA00022553"/>
    </source>
</evidence>
<evidence type="ECO:0000313" key="5">
    <source>
        <dbReference type="Proteomes" id="UP000284375"/>
    </source>
</evidence>
<comment type="caution">
    <text evidence="4">The sequence shown here is derived from an EMBL/GenBank/DDBJ whole genome shotgun (WGS) entry which is preliminary data.</text>
</comment>
<feature type="domain" description="AMP-dependent synthetase/ligase" evidence="3">
    <location>
        <begin position="40"/>
        <end position="340"/>
    </location>
</feature>
<accession>A0A423WPT0</accession>
<dbReference type="PANTHER" id="PTHR43439:SF2">
    <property type="entry name" value="ENZYME, PUTATIVE (JCVI)-RELATED"/>
    <property type="match status" value="1"/>
</dbReference>
<dbReference type="PANTHER" id="PTHR43439">
    <property type="entry name" value="PHENYLACETATE-COENZYME A LIGASE"/>
    <property type="match status" value="1"/>
</dbReference>
<evidence type="ECO:0000256" key="1">
    <source>
        <dbReference type="ARBA" id="ARBA00022450"/>
    </source>
</evidence>
<evidence type="ECO:0000313" key="4">
    <source>
        <dbReference type="EMBL" id="ROW05381.1"/>
    </source>
</evidence>
<evidence type="ECO:0000259" key="3">
    <source>
        <dbReference type="Pfam" id="PF00501"/>
    </source>
</evidence>
<keyword evidence="2" id="KW-0597">Phosphoprotein</keyword>
<dbReference type="Gene3D" id="3.30.300.30">
    <property type="match status" value="1"/>
</dbReference>
<sequence length="599" mass="66758">MPSAMPDPPPDCGRRLLPAVIDQLARDEPDRPWCSLPRDDYDLSQGFEDISYARFANAINKLAWFIEEAIGKSTTFDTVAYLGISDVRYHMMQMAVCKTGHKVLFSSQINSQAVHLSLMEQTDCKTVFTANGVLVNDILSARKMKHVVIPALDDLLEGKQVPHYPYEKTYEEAEHDPYIVLHTSGTTGEPKPIVWNHAFMATQDRHLLLDDVAGRRHCLMLTHPGEGARYMLATSPFHAISSGFSMCMSVFGKTVFMPGFRDRGVDASEICQLLAHANATKAFFTPWMMETIARRKDASKFIEPLENVAFGGAVLSSYAARIWAKQTKIQNVWGATEALAPPQLEADDGDYEYTFIDVYSGGYEFRQIKDTGYVTEAGEAMDLYEFVMKTSEKAAPIASWHARQDIHPSNTAPPYPEWQTGDLWTPHPDPAKAPYAWKFVCRKDDLISFSTGVSGHPAPIERAILESEKAHSAILIGSEHRQALALVELAEGYEPSAELAKSLWEETIEPANDKVQAHIRVAKTHVLLVPAGSFIRTAKGSVVRKLTEDKFKGRISEVYERFGDLWQDAKERYGSISQSTEITVEFMSQGGNGQNGHAS</sequence>
<gene>
    <name evidence="4" type="ORF">VSDG_00643</name>
</gene>
<dbReference type="PROSITE" id="PS00455">
    <property type="entry name" value="AMP_BINDING"/>
    <property type="match status" value="1"/>
</dbReference>
<dbReference type="Pfam" id="PF23562">
    <property type="entry name" value="AMP-binding_C_3"/>
    <property type="match status" value="1"/>
</dbReference>
<dbReference type="SUPFAM" id="SSF56801">
    <property type="entry name" value="Acetyl-CoA synthetase-like"/>
    <property type="match status" value="1"/>
</dbReference>
<dbReference type="STRING" id="252740.A0A423WPT0"/>
<dbReference type="InterPro" id="IPR045851">
    <property type="entry name" value="AMP-bd_C_sf"/>
</dbReference>
<keyword evidence="5" id="KW-1185">Reference proteome</keyword>
<dbReference type="InterPro" id="IPR000873">
    <property type="entry name" value="AMP-dep_synth/lig_dom"/>
</dbReference>
<dbReference type="InterPro" id="IPR051414">
    <property type="entry name" value="Adenylate-forming_Reductase"/>
</dbReference>
<keyword evidence="1" id="KW-0596">Phosphopantetheine</keyword>
<dbReference type="InterPro" id="IPR020845">
    <property type="entry name" value="AMP-binding_CS"/>
</dbReference>